<feature type="chain" id="PRO_5001644633" evidence="4">
    <location>
        <begin position="28"/>
        <end position="408"/>
    </location>
</feature>
<evidence type="ECO:0000256" key="2">
    <source>
        <dbReference type="ARBA" id="ARBA00022490"/>
    </source>
</evidence>
<dbReference type="EMBL" id="KK853024">
    <property type="protein sequence ID" value="KDR12330.1"/>
    <property type="molecule type" value="Genomic_DNA"/>
</dbReference>
<comment type="subcellular location">
    <subcellularLocation>
        <location evidence="1">Cytoplasm</location>
    </subcellularLocation>
</comment>
<dbReference type="GO" id="GO:0007254">
    <property type="term" value="P:JNK cascade"/>
    <property type="evidence" value="ECO:0007669"/>
    <property type="project" value="TreeGrafter"/>
</dbReference>
<accession>A0A067R0Q6</accession>
<name>A0A067R0Q6_ZOONE</name>
<evidence type="ECO:0000256" key="1">
    <source>
        <dbReference type="ARBA" id="ARBA00004496"/>
    </source>
</evidence>
<keyword evidence="4" id="KW-0732">Signal</keyword>
<organism evidence="5 6">
    <name type="scientific">Zootermopsis nevadensis</name>
    <name type="common">Dampwood termite</name>
    <dbReference type="NCBI Taxonomy" id="136037"/>
    <lineage>
        <taxon>Eukaryota</taxon>
        <taxon>Metazoa</taxon>
        <taxon>Ecdysozoa</taxon>
        <taxon>Arthropoda</taxon>
        <taxon>Hexapoda</taxon>
        <taxon>Insecta</taxon>
        <taxon>Pterygota</taxon>
        <taxon>Neoptera</taxon>
        <taxon>Polyneoptera</taxon>
        <taxon>Dictyoptera</taxon>
        <taxon>Blattodea</taxon>
        <taxon>Blattoidea</taxon>
        <taxon>Termitoidae</taxon>
        <taxon>Termopsidae</taxon>
        <taxon>Zootermopsis</taxon>
    </lineage>
</organism>
<dbReference type="GO" id="GO:0005078">
    <property type="term" value="F:MAP-kinase scaffold activity"/>
    <property type="evidence" value="ECO:0007669"/>
    <property type="project" value="TreeGrafter"/>
</dbReference>
<dbReference type="STRING" id="136037.A0A067R0Q6"/>
<dbReference type="FunCoup" id="A0A067R0Q6">
    <property type="interactions" value="39"/>
</dbReference>
<keyword evidence="6" id="KW-1185">Reference proteome</keyword>
<dbReference type="InterPro" id="IPR036028">
    <property type="entry name" value="SH3-like_dom_sf"/>
</dbReference>
<dbReference type="eggNOG" id="KOG3775">
    <property type="taxonomic scope" value="Eukaryota"/>
</dbReference>
<evidence type="ECO:0000256" key="4">
    <source>
        <dbReference type="SAM" id="SignalP"/>
    </source>
</evidence>
<feature type="signal peptide" evidence="4">
    <location>
        <begin position="1"/>
        <end position="27"/>
    </location>
</feature>
<protein>
    <submittedName>
        <fullName evidence="5">JNK-interacting protein 1</fullName>
    </submittedName>
</protein>
<evidence type="ECO:0000313" key="5">
    <source>
        <dbReference type="EMBL" id="KDR12330.1"/>
    </source>
</evidence>
<evidence type="ECO:0000313" key="6">
    <source>
        <dbReference type="Proteomes" id="UP000027135"/>
    </source>
</evidence>
<reference evidence="5 6" key="1">
    <citation type="journal article" date="2014" name="Nat. Commun.">
        <title>Molecular traces of alternative social organization in a termite genome.</title>
        <authorList>
            <person name="Terrapon N."/>
            <person name="Li C."/>
            <person name="Robertson H.M."/>
            <person name="Ji L."/>
            <person name="Meng X."/>
            <person name="Booth W."/>
            <person name="Chen Z."/>
            <person name="Childers C.P."/>
            <person name="Glastad K.M."/>
            <person name="Gokhale K."/>
            <person name="Gowin J."/>
            <person name="Gronenberg W."/>
            <person name="Hermansen R.A."/>
            <person name="Hu H."/>
            <person name="Hunt B.G."/>
            <person name="Huylmans A.K."/>
            <person name="Khalil S.M."/>
            <person name="Mitchell R.D."/>
            <person name="Munoz-Torres M.C."/>
            <person name="Mustard J.A."/>
            <person name="Pan H."/>
            <person name="Reese J.T."/>
            <person name="Scharf M.E."/>
            <person name="Sun F."/>
            <person name="Vogel H."/>
            <person name="Xiao J."/>
            <person name="Yang W."/>
            <person name="Yang Z."/>
            <person name="Yang Z."/>
            <person name="Zhou J."/>
            <person name="Zhu J."/>
            <person name="Brent C.S."/>
            <person name="Elsik C.G."/>
            <person name="Goodisman M.A."/>
            <person name="Liberles D.A."/>
            <person name="Roe R.M."/>
            <person name="Vargo E.L."/>
            <person name="Vilcinskas A."/>
            <person name="Wang J."/>
            <person name="Bornberg-Bauer E."/>
            <person name="Korb J."/>
            <person name="Zhang G."/>
            <person name="Liebig J."/>
        </authorList>
    </citation>
    <scope>NUCLEOTIDE SEQUENCE [LARGE SCALE GENOMIC DNA]</scope>
    <source>
        <tissue evidence="5">Whole organism</tissue>
    </source>
</reference>
<feature type="region of interest" description="Disordered" evidence="3">
    <location>
        <begin position="295"/>
        <end position="342"/>
    </location>
</feature>
<dbReference type="SUPFAM" id="SSF50044">
    <property type="entry name" value="SH3-domain"/>
    <property type="match status" value="1"/>
</dbReference>
<dbReference type="PANTHER" id="PTHR47437:SF4">
    <property type="entry name" value="JNK-INTERACTING PROTEIN 1-LIKE PROTEIN"/>
    <property type="match status" value="1"/>
</dbReference>
<feature type="compositionally biased region" description="Polar residues" evidence="3">
    <location>
        <begin position="318"/>
        <end position="327"/>
    </location>
</feature>
<feature type="compositionally biased region" description="Low complexity" evidence="3">
    <location>
        <begin position="329"/>
        <end position="338"/>
    </location>
</feature>
<dbReference type="Gene3D" id="2.30.30.40">
    <property type="entry name" value="SH3 Domains"/>
    <property type="match status" value="1"/>
</dbReference>
<dbReference type="InParanoid" id="A0A067R0Q6"/>
<dbReference type="AlphaFoldDB" id="A0A067R0Q6"/>
<dbReference type="PANTHER" id="PTHR47437">
    <property type="entry name" value="JNK-INTERACTING PROTEIN 1-LIKE PROTEIN"/>
    <property type="match status" value="1"/>
</dbReference>
<dbReference type="Proteomes" id="UP000027135">
    <property type="component" value="Unassembled WGS sequence"/>
</dbReference>
<feature type="region of interest" description="Disordered" evidence="3">
    <location>
        <begin position="146"/>
        <end position="229"/>
    </location>
</feature>
<gene>
    <name evidence="5" type="ORF">L798_13391</name>
</gene>
<dbReference type="GO" id="GO:0005737">
    <property type="term" value="C:cytoplasm"/>
    <property type="evidence" value="ECO:0007669"/>
    <property type="project" value="UniProtKB-SubCell"/>
</dbReference>
<keyword evidence="2" id="KW-0963">Cytoplasm</keyword>
<dbReference type="InterPro" id="IPR047178">
    <property type="entry name" value="JIP1_scaffold"/>
</dbReference>
<sequence>MRRQCTALRLAHFPAVRSLLLRHAVMAGSTLSGTPYTKETVTGLWGHVRTISDLASRDSESDENDNLSQCHGRDAHFQRRHKASCVAQRIVGRVERDGVNGSRLTINMADTEFEEFRHYFERLPQHIKAPAQSYTLVHDVLLDEDSNSTTSKSDGEEDPLCCSPTNSIGSEPHRASGDLDDDEDEVTATVSTETRGRERGTPGSGVSLPLHGEEQGGGSGGDHLSTWTDQHRLGPASVMAIVQPSLADELADLMDTGDSVMPESLQFAVGGQTRPLFILKCHSYLRDEAISPDSERFHSTDVDSGNSTAHSPDGLKSMSPQLGQQGFRSPESTSPSSSGGVPFTQLELLEATHRGLHKFVPRHHDEIEVEIGDPIYVQKEADDLWRAFKRFYTKFIETAYPIEDIYIE</sequence>
<evidence type="ECO:0000256" key="3">
    <source>
        <dbReference type="SAM" id="MobiDB-lite"/>
    </source>
</evidence>
<proteinExistence type="predicted"/>
<dbReference type="GO" id="GO:0046328">
    <property type="term" value="P:regulation of JNK cascade"/>
    <property type="evidence" value="ECO:0007669"/>
    <property type="project" value="InterPro"/>
</dbReference>
<dbReference type="GO" id="GO:0008432">
    <property type="term" value="F:JUN kinase binding"/>
    <property type="evidence" value="ECO:0007669"/>
    <property type="project" value="TreeGrafter"/>
</dbReference>